<protein>
    <recommendedName>
        <fullName evidence="3">Lipoprotein</fullName>
    </recommendedName>
</protein>
<evidence type="ECO:0000313" key="1">
    <source>
        <dbReference type="EMBL" id="REC73104.1"/>
    </source>
</evidence>
<evidence type="ECO:0000313" key="2">
    <source>
        <dbReference type="Proteomes" id="UP000256491"/>
    </source>
</evidence>
<gene>
    <name evidence="1" type="ORF">DRF57_18095</name>
</gene>
<reference evidence="1 2" key="1">
    <citation type="journal article" date="2010" name="Syst. Appl. Microbiol.">
        <title>Four new species of Chryseobacterium from the rhizosphere of coastal sand dune plants, Chryseobacterium elymi sp. nov., Chryseobacterium hagamense sp. nov., Chryseobacterium lathyri sp. nov. and Chryseobacterium rhizosphaerae sp. nov.</title>
        <authorList>
            <person name="Cho S.H."/>
            <person name="Lee K.S."/>
            <person name="Shin D.S."/>
            <person name="Han J.H."/>
            <person name="Park K.S."/>
            <person name="Lee C.H."/>
            <person name="Park K.H."/>
            <person name="Kim S.B."/>
        </authorList>
    </citation>
    <scope>NUCLEOTIDE SEQUENCE [LARGE SCALE GENOMIC DNA]</scope>
    <source>
        <strain evidence="1 2">KCTC 22548</strain>
    </source>
</reference>
<organism evidence="1 2">
    <name type="scientific">Chryseobacterium rhizosphaerae</name>
    <dbReference type="NCBI Taxonomy" id="395937"/>
    <lineage>
        <taxon>Bacteria</taxon>
        <taxon>Pseudomonadati</taxon>
        <taxon>Bacteroidota</taxon>
        <taxon>Flavobacteriia</taxon>
        <taxon>Flavobacteriales</taxon>
        <taxon>Weeksellaceae</taxon>
        <taxon>Chryseobacterium group</taxon>
        <taxon>Chryseobacterium</taxon>
    </lineage>
</organism>
<name>A0ABX9IGK7_9FLAO</name>
<keyword evidence="2" id="KW-1185">Reference proteome</keyword>
<dbReference type="EMBL" id="QNUF01000025">
    <property type="protein sequence ID" value="REC73104.1"/>
    <property type="molecule type" value="Genomic_DNA"/>
</dbReference>
<dbReference type="Proteomes" id="UP000256491">
    <property type="component" value="Unassembled WGS sequence"/>
</dbReference>
<proteinExistence type="predicted"/>
<comment type="caution">
    <text evidence="1">The sequence shown here is derived from an EMBL/GenBank/DDBJ whole genome shotgun (WGS) entry which is preliminary data.</text>
</comment>
<evidence type="ECO:0008006" key="3">
    <source>
        <dbReference type="Google" id="ProtNLM"/>
    </source>
</evidence>
<accession>A0ABX9IGK7</accession>
<sequence>MFFLCFISCKDVKKNKCDITESQEFTAIIYKKYHTSYFVDSISGKDRLDFVELYTIHCGVDCKSEYYNIEKAVNLFDKKKGNVFYAELICFKYPNNLDSIIKQIKAKNCIDPYNIKINRIYKLNSQLAIFVNFSNFNIGDFQRKIISKYKECEIIDINTP</sequence>